<evidence type="ECO:0000313" key="2">
    <source>
        <dbReference type="EMBL" id="KNC36885.1"/>
    </source>
</evidence>
<evidence type="ECO:0000313" key="3">
    <source>
        <dbReference type="Proteomes" id="UP000054566"/>
    </source>
</evidence>
<reference evidence="3" key="1">
    <citation type="submission" date="2015-07" db="EMBL/GenBank/DDBJ databases">
        <title>Annotation of Plasmodium falciparum RAJ116.</title>
        <authorList>
            <consortium name="The Broad Institute Genome Sequencing Platform"/>
            <person name="Volkman S.K."/>
            <person name="Neafsey D.E."/>
            <person name="Dash A.P."/>
            <person name="Chitnis C.E."/>
            <person name="Hartl D.L."/>
            <person name="Young S.K."/>
            <person name="Zeng Q."/>
            <person name="Koehrsen M."/>
            <person name="Alvarado L."/>
            <person name="Berlin A."/>
            <person name="Borenstein D."/>
            <person name="Chapman S.B."/>
            <person name="Chen Z."/>
            <person name="Engels R."/>
            <person name="Freedman E."/>
            <person name="Gellesch M."/>
            <person name="Goldberg J."/>
            <person name="Griggs A."/>
            <person name="Gujja S."/>
            <person name="Heilman E.R."/>
            <person name="Heiman D.I."/>
            <person name="Howarth C."/>
            <person name="Jen D."/>
            <person name="Larson L."/>
            <person name="Mehta T."/>
            <person name="Neiman D."/>
            <person name="Park D."/>
            <person name="Pearson M."/>
            <person name="Roberts A."/>
            <person name="Saif S."/>
            <person name="Shea T."/>
            <person name="Shenoy N."/>
            <person name="Sisk P."/>
            <person name="Stolte C."/>
            <person name="Sykes S."/>
            <person name="Walk T."/>
            <person name="White J."/>
            <person name="Yandava C."/>
            <person name="Haas B."/>
            <person name="Henn M.R."/>
            <person name="Nusbaum C."/>
            <person name="Birren B."/>
        </authorList>
    </citation>
    <scope>NUCLEOTIDE SEQUENCE [LARGE SCALE GENOMIC DNA]</scope>
    <source>
        <strain evidence="3">RAJ116</strain>
    </source>
</reference>
<sequence>MKKIKDSFQLFSSKNKRDNEKNEDISNRLYKIGNEIEEKFDEDVENIRFNADDISYYFVKNTESLNKESYKECDNKKSVNEINIYKRLQDKKIKTLFDTSICGPYICCIFILSKKENVNIEYIYPHIDINEKNIILQIENEMKIITPFNVWYRYKGEWKEDIENFLIERIFLLKEMNTSTNVLYNLNIEPTSNNEYNILYGISGNRYYSIVLDYLEENIYKEIMIISQIPYYNFISWKFLTVMESFLIDKEFKKLKNFVDSFSEDNNIFEKITFDDYYLNLSNNMEQLKNMKLENILIFLKALLLEKKIVISCSKKKWVVNMFY</sequence>
<dbReference type="AlphaFoldDB" id="A0A0L0CWT8"/>
<gene>
    <name evidence="2" type="ORF">PFLG_02220</name>
</gene>
<dbReference type="InterPro" id="IPR018307">
    <property type="entry name" value="ABL9/DENND6_dom"/>
</dbReference>
<organism evidence="2 3">
    <name type="scientific">Plasmodium falciparum RAJ116</name>
    <dbReference type="NCBI Taxonomy" id="580058"/>
    <lineage>
        <taxon>Eukaryota</taxon>
        <taxon>Sar</taxon>
        <taxon>Alveolata</taxon>
        <taxon>Apicomplexa</taxon>
        <taxon>Aconoidasida</taxon>
        <taxon>Haemosporida</taxon>
        <taxon>Plasmodiidae</taxon>
        <taxon>Plasmodium</taxon>
        <taxon>Plasmodium (Laverania)</taxon>
    </lineage>
</organism>
<feature type="domain" description="AVL9/DENND6" evidence="1">
    <location>
        <begin position="179"/>
        <end position="322"/>
    </location>
</feature>
<protein>
    <recommendedName>
        <fullName evidence="1">AVL9/DENND6 domain-containing protein</fullName>
    </recommendedName>
</protein>
<evidence type="ECO:0000259" key="1">
    <source>
        <dbReference type="Pfam" id="PF09794"/>
    </source>
</evidence>
<dbReference type="Pfam" id="PF09794">
    <property type="entry name" value="Avl9"/>
    <property type="match status" value="1"/>
</dbReference>
<reference evidence="3" key="2">
    <citation type="submission" date="2015-07" db="EMBL/GenBank/DDBJ databases">
        <title>The genome sequence of Plasmodium falciparum RAJ116.</title>
        <authorList>
            <consortium name="The Broad Institute Genome Sequencing Platform"/>
            <person name="Volkman S.K."/>
            <person name="Neafsey D.E."/>
            <person name="Dash A.P."/>
            <person name="Chitnis C.E."/>
            <person name="Hartl D.L."/>
            <person name="Young S.K."/>
            <person name="Kodira C.D."/>
            <person name="Zeng Q."/>
            <person name="Koehrsen M."/>
            <person name="Godfrey P."/>
            <person name="Alvarado L."/>
            <person name="Berlin A."/>
            <person name="Borenstein D."/>
            <person name="Chen Z."/>
            <person name="Engels R."/>
            <person name="Freedman E."/>
            <person name="Gellesch M."/>
            <person name="Goldberg J."/>
            <person name="Griggs A."/>
            <person name="Gujja S."/>
            <person name="Heiman D."/>
            <person name="Hepburn T."/>
            <person name="Howarth C."/>
            <person name="Jen D."/>
            <person name="Larson L."/>
            <person name="Lewis B."/>
            <person name="Mehta T."/>
            <person name="Park D."/>
            <person name="Pearson M."/>
            <person name="Roberts A."/>
            <person name="Saif S."/>
            <person name="Shea T."/>
            <person name="Shenoy N."/>
            <person name="Sisk P."/>
            <person name="Stolte C."/>
            <person name="Sykes S."/>
            <person name="Walk T."/>
            <person name="White J."/>
            <person name="Yandava C."/>
            <person name="Wirth D.F."/>
            <person name="Nusbaum C."/>
            <person name="Birren B."/>
        </authorList>
    </citation>
    <scope>NUCLEOTIDE SEQUENCE [LARGE SCALE GENOMIC DNA]</scope>
    <source>
        <strain evidence="3">RAJ116</strain>
    </source>
</reference>
<accession>A0A0L0CWT8</accession>
<name>A0A0L0CWT8_PLAFA</name>
<proteinExistence type="predicted"/>
<dbReference type="EMBL" id="GG664298">
    <property type="protein sequence ID" value="KNC36885.1"/>
    <property type="molecule type" value="Genomic_DNA"/>
</dbReference>
<dbReference type="Proteomes" id="UP000054566">
    <property type="component" value="Unassembled WGS sequence"/>
</dbReference>